<proteinExistence type="predicted"/>
<evidence type="ECO:0000313" key="2">
    <source>
        <dbReference type="Proteomes" id="UP000243719"/>
    </source>
</evidence>
<dbReference type="RefSeq" id="WP_268874512.1">
    <property type="nucleotide sequence ID" value="NZ_FNLO01000004.1"/>
</dbReference>
<dbReference type="STRING" id="1770053.SAMN05216551_10413"/>
<reference evidence="2" key="1">
    <citation type="submission" date="2016-09" db="EMBL/GenBank/DDBJ databases">
        <authorList>
            <person name="Varghese N."/>
            <person name="Submissions S."/>
        </authorList>
    </citation>
    <scope>NUCLEOTIDE SEQUENCE [LARGE SCALE GENOMIC DNA]</scope>
    <source>
        <strain evidence="2">JS23</strain>
    </source>
</reference>
<organism evidence="1 2">
    <name type="scientific">Chitinasiproducens palmae</name>
    <dbReference type="NCBI Taxonomy" id="1770053"/>
    <lineage>
        <taxon>Bacteria</taxon>
        <taxon>Pseudomonadati</taxon>
        <taxon>Pseudomonadota</taxon>
        <taxon>Betaproteobacteria</taxon>
        <taxon>Burkholderiales</taxon>
        <taxon>Burkholderiaceae</taxon>
        <taxon>Chitinasiproducens</taxon>
    </lineage>
</organism>
<name>A0A1H2PNV5_9BURK</name>
<dbReference type="Proteomes" id="UP000243719">
    <property type="component" value="Unassembled WGS sequence"/>
</dbReference>
<dbReference type="EMBL" id="FNLO01000004">
    <property type="protein sequence ID" value="SDV47936.1"/>
    <property type="molecule type" value="Genomic_DNA"/>
</dbReference>
<gene>
    <name evidence="1" type="ORF">SAMN05216551_10413</name>
</gene>
<protein>
    <submittedName>
        <fullName evidence="1">Uncharacterized protein</fullName>
    </submittedName>
</protein>
<accession>A0A1H2PNV5</accession>
<keyword evidence="2" id="KW-1185">Reference proteome</keyword>
<dbReference type="AlphaFoldDB" id="A0A1H2PNV5"/>
<sequence length="41" mass="4369">MKSPSLLLIWAAICGLFALIGIMQQLDDIGRQPAPVSSSRA</sequence>
<evidence type="ECO:0000313" key="1">
    <source>
        <dbReference type="EMBL" id="SDV47936.1"/>
    </source>
</evidence>